<evidence type="ECO:0000313" key="2">
    <source>
        <dbReference type="EMBL" id="EOR70096.1"/>
    </source>
</evidence>
<dbReference type="GO" id="GO:0016787">
    <property type="term" value="F:hydrolase activity"/>
    <property type="evidence" value="ECO:0007669"/>
    <property type="project" value="UniProtKB-KW"/>
</dbReference>
<dbReference type="PANTHER" id="PTHR43194:SF5">
    <property type="entry name" value="PIMELOYL-[ACYL-CARRIER PROTEIN] METHYL ESTER ESTERASE"/>
    <property type="match status" value="1"/>
</dbReference>
<dbReference type="PRINTS" id="PR00412">
    <property type="entry name" value="EPOXHYDRLASE"/>
</dbReference>
<dbReference type="Pfam" id="PF00561">
    <property type="entry name" value="Abhydrolase_1"/>
    <property type="match status" value="1"/>
</dbReference>
<keyword evidence="2" id="KW-0378">Hydrolase</keyword>
<protein>
    <submittedName>
        <fullName evidence="2">Alpha/beta hydrolase</fullName>
    </submittedName>
</protein>
<dbReference type="InterPro" id="IPR029058">
    <property type="entry name" value="AB_hydrolase_fold"/>
</dbReference>
<dbReference type="AlphaFoldDB" id="A0A9P2WPP7"/>
<evidence type="ECO:0000313" key="3">
    <source>
        <dbReference type="Proteomes" id="UP000014184"/>
    </source>
</evidence>
<name>A0A9P2WPP7_THEFU</name>
<dbReference type="EMBL" id="AOSG01000085">
    <property type="protein sequence ID" value="EOR70096.1"/>
    <property type="molecule type" value="Genomic_DNA"/>
</dbReference>
<gene>
    <name evidence="2" type="ORF">TM51_14466</name>
</gene>
<evidence type="ECO:0000259" key="1">
    <source>
        <dbReference type="Pfam" id="PF00561"/>
    </source>
</evidence>
<proteinExistence type="predicted"/>
<reference evidence="2 3" key="1">
    <citation type="journal article" date="2013" name="Genome Announc.">
        <title>Draft Genome Sequence of the Lignocellulose Decomposer Thermobifida fusca Strain TM51.</title>
        <authorList>
            <person name="Toth A."/>
            <person name="Barna T."/>
            <person name="Nagy I."/>
            <person name="Horvath B."/>
            <person name="Nagy I."/>
            <person name="Tancsics A."/>
            <person name="Kriszt B."/>
            <person name="Baka E."/>
            <person name="Fekete C."/>
            <person name="Kukolya J."/>
        </authorList>
    </citation>
    <scope>NUCLEOTIDE SEQUENCE [LARGE SCALE GENOMIC DNA]</scope>
    <source>
        <strain evidence="2 3">TM51</strain>
    </source>
</reference>
<dbReference type="Gene3D" id="3.40.50.1820">
    <property type="entry name" value="alpha/beta hydrolase"/>
    <property type="match status" value="1"/>
</dbReference>
<dbReference type="PRINTS" id="PR00111">
    <property type="entry name" value="ABHYDROLASE"/>
</dbReference>
<dbReference type="InterPro" id="IPR050228">
    <property type="entry name" value="Carboxylesterase_BioH"/>
</dbReference>
<sequence length="293" mass="31778">MPFDAATAHTLHTDHGPLHYYRAGTSGPAVVLLHGAMLDTAPLTWGRTLAALRDTCRLFAPDLPRHGGSRPWHGPTDQEGLEAVLATLLDHWELPRATVVGLSLGGAIAAGFAARHPERVDRLVLIAPGGMEGRRVAQGTTYLLLRAPLLLRLTTALFARAPRLLRATLAASLVDGARNPDFAEITALAEAEARATHAAGELILDDWQIHSYGWRRMRTDLRPLLPGITAPTLVVRGDKDTLVSLATVQEVAQRIPRAELVQVAEAGHLLPRDRPDEFHALLRGFLQKGHAHT</sequence>
<dbReference type="Proteomes" id="UP000014184">
    <property type="component" value="Unassembled WGS sequence"/>
</dbReference>
<comment type="caution">
    <text evidence="2">The sequence shown here is derived from an EMBL/GenBank/DDBJ whole genome shotgun (WGS) entry which is preliminary data.</text>
</comment>
<dbReference type="PANTHER" id="PTHR43194">
    <property type="entry name" value="HYDROLASE ALPHA/BETA FOLD FAMILY"/>
    <property type="match status" value="1"/>
</dbReference>
<organism evidence="2 3">
    <name type="scientific">Thermobifida fusca TM51</name>
    <dbReference type="NCBI Taxonomy" id="1169414"/>
    <lineage>
        <taxon>Bacteria</taxon>
        <taxon>Bacillati</taxon>
        <taxon>Actinomycetota</taxon>
        <taxon>Actinomycetes</taxon>
        <taxon>Streptosporangiales</taxon>
        <taxon>Nocardiopsidaceae</taxon>
        <taxon>Thermobifida</taxon>
    </lineage>
</organism>
<dbReference type="InterPro" id="IPR000073">
    <property type="entry name" value="AB_hydrolase_1"/>
</dbReference>
<dbReference type="SUPFAM" id="SSF53474">
    <property type="entry name" value="alpha/beta-Hydrolases"/>
    <property type="match status" value="1"/>
</dbReference>
<accession>A0A9P2WPP7</accession>
<dbReference type="RefSeq" id="WP_016189321.1">
    <property type="nucleotide sequence ID" value="NZ_AOSG01000085.1"/>
</dbReference>
<keyword evidence="3" id="KW-1185">Reference proteome</keyword>
<dbReference type="InterPro" id="IPR000639">
    <property type="entry name" value="Epox_hydrolase-like"/>
</dbReference>
<feature type="domain" description="AB hydrolase-1" evidence="1">
    <location>
        <begin position="28"/>
        <end position="270"/>
    </location>
</feature>